<dbReference type="EMBL" id="FR824050">
    <property type="protein sequence ID" value="CCA14669.1"/>
    <property type="molecule type" value="Genomic_DNA"/>
</dbReference>
<name>F0W0U5_9STRA</name>
<accession>F0W0U5</accession>
<gene>
    <name evidence="1" type="primary">AlNc14C5G730</name>
    <name evidence="1" type="ORF">ALNC14_008120</name>
</gene>
<dbReference type="Gene3D" id="3.30.40.240">
    <property type="entry name" value="Transglutaminase elicitor, body domain"/>
    <property type="match status" value="1"/>
</dbReference>
<dbReference type="AlphaFoldDB" id="F0W0U5"/>
<reference evidence="1" key="2">
    <citation type="submission" date="2011-02" db="EMBL/GenBank/DDBJ databases">
        <authorList>
            <person name="MacLean D."/>
        </authorList>
    </citation>
    <scope>NUCLEOTIDE SEQUENCE</scope>
</reference>
<dbReference type="InterPro" id="IPR032048">
    <property type="entry name" value="TGase_elicitor"/>
</dbReference>
<organism evidence="1">
    <name type="scientific">Albugo laibachii Nc14</name>
    <dbReference type="NCBI Taxonomy" id="890382"/>
    <lineage>
        <taxon>Eukaryota</taxon>
        <taxon>Sar</taxon>
        <taxon>Stramenopiles</taxon>
        <taxon>Oomycota</taxon>
        <taxon>Peronosporomycetes</taxon>
        <taxon>Albuginales</taxon>
        <taxon>Albuginaceae</taxon>
        <taxon>Albugo</taxon>
    </lineage>
</organism>
<evidence type="ECO:0000313" key="1">
    <source>
        <dbReference type="EMBL" id="CCA14669.1"/>
    </source>
</evidence>
<dbReference type="GO" id="GO:0016755">
    <property type="term" value="F:aminoacyltransferase activity"/>
    <property type="evidence" value="ECO:0007669"/>
    <property type="project" value="InterPro"/>
</dbReference>
<proteinExistence type="predicted"/>
<dbReference type="HOGENOM" id="CLU_1646800_0_0_1"/>
<dbReference type="Pfam" id="PF16683">
    <property type="entry name" value="TGase_elicitor"/>
    <property type="match status" value="1"/>
</dbReference>
<reference evidence="1" key="1">
    <citation type="journal article" date="2011" name="PLoS Biol.">
        <title>Gene gain and loss during evolution of obligate parasitism in the white rust pathogen of Arabidopsis thaliana.</title>
        <authorList>
            <person name="Kemen E."/>
            <person name="Gardiner A."/>
            <person name="Schultz-Larsen T."/>
            <person name="Kemen A.C."/>
            <person name="Balmuth A.L."/>
            <person name="Robert-Seilaniantz A."/>
            <person name="Bailey K."/>
            <person name="Holub E."/>
            <person name="Studholme D.J."/>
            <person name="Maclean D."/>
            <person name="Jones J.D."/>
        </authorList>
    </citation>
    <scope>NUCLEOTIDE SEQUENCE</scope>
</reference>
<sequence length="161" mass="17183">MSDPPCPMIGDELPSAYPHIKELAPGIGSIVDPVAGVGSIVNMLLGGDDSTSSTGGRNLQDSNQDVLQTLEIACGTRFTRSYAKITQKPKCECQNRPWAGSYWAVAQDSIKHHWAGPGTDSIVTKYSKAFGLDEKHLADAVSVNNGIDGRNFETMCSTVTP</sequence>
<protein>
    <submittedName>
        <fullName evidence="1">AlNc14C5G730 protein</fullName>
    </submittedName>
</protein>